<protein>
    <submittedName>
        <fullName evidence="1">Appr-1-p processing enzyme family domain protein</fullName>
    </submittedName>
</protein>
<feature type="non-terminal residue" evidence="1">
    <location>
        <position position="85"/>
    </location>
</feature>
<dbReference type="AlphaFoldDB" id="K1SPS8"/>
<gene>
    <name evidence="1" type="ORF">OBE_11347</name>
</gene>
<comment type="caution">
    <text evidence="1">The sequence shown here is derived from an EMBL/GenBank/DDBJ whole genome shotgun (WGS) entry which is preliminary data.</text>
</comment>
<organism evidence="1">
    <name type="scientific">human gut metagenome</name>
    <dbReference type="NCBI Taxonomy" id="408170"/>
    <lineage>
        <taxon>unclassified sequences</taxon>
        <taxon>metagenomes</taxon>
        <taxon>organismal metagenomes</taxon>
    </lineage>
</organism>
<name>K1SPS8_9ZZZZ</name>
<sequence>MKQQERLDFLLEKLKEDSVQYKNLQVEENETAKKEAVRSLMNIRMPRYIDRKILKVQDEFLQNQTFEKGIVTLDMIPTVKEQHGS</sequence>
<dbReference type="EMBL" id="AJWZ01007804">
    <property type="protein sequence ID" value="EKC55880.1"/>
    <property type="molecule type" value="Genomic_DNA"/>
</dbReference>
<accession>K1SPS8</accession>
<evidence type="ECO:0000313" key="1">
    <source>
        <dbReference type="EMBL" id="EKC55880.1"/>
    </source>
</evidence>
<reference evidence="1" key="1">
    <citation type="journal article" date="2013" name="Environ. Microbiol.">
        <title>Microbiota from the distal guts of lean and obese adolescents exhibit partial functional redundancy besides clear differences in community structure.</title>
        <authorList>
            <person name="Ferrer M."/>
            <person name="Ruiz A."/>
            <person name="Lanza F."/>
            <person name="Haange S.B."/>
            <person name="Oberbach A."/>
            <person name="Till H."/>
            <person name="Bargiela R."/>
            <person name="Campoy C."/>
            <person name="Segura M.T."/>
            <person name="Richter M."/>
            <person name="von Bergen M."/>
            <person name="Seifert J."/>
            <person name="Suarez A."/>
        </authorList>
    </citation>
    <scope>NUCLEOTIDE SEQUENCE</scope>
</reference>
<proteinExistence type="predicted"/>